<evidence type="ECO:0000313" key="1">
    <source>
        <dbReference type="EMBL" id="AEK45131.1"/>
    </source>
</evidence>
<dbReference type="Proteomes" id="UP000006138">
    <property type="component" value="Chromosome"/>
</dbReference>
<protein>
    <submittedName>
        <fullName evidence="1">Uncharacterized protein</fullName>
    </submittedName>
</protein>
<organism evidence="1 2">
    <name type="scientific">Amycolatopsis mediterranei (strain S699)</name>
    <name type="common">Nocardia mediterranei</name>
    <dbReference type="NCBI Taxonomy" id="713604"/>
    <lineage>
        <taxon>Bacteria</taxon>
        <taxon>Bacillati</taxon>
        <taxon>Actinomycetota</taxon>
        <taxon>Actinomycetes</taxon>
        <taxon>Pseudonocardiales</taxon>
        <taxon>Pseudonocardiaceae</taxon>
        <taxon>Amycolatopsis</taxon>
    </lineage>
</organism>
<sequence>MWRQTNISFQMRYQLMGQATNATVRSIRMTVIVPQLRGLTRLCLTQTGR</sequence>
<evidence type="ECO:0000313" key="2">
    <source>
        <dbReference type="Proteomes" id="UP000006138"/>
    </source>
</evidence>
<proteinExistence type="predicted"/>
<dbReference type="KEGG" id="amn:RAM_33290"/>
<accession>A0A9R0UBS9</accession>
<reference evidence="1 2" key="1">
    <citation type="journal article" date="2011" name="J. Bacteriol.">
        <title>Whole genome sequence of the rifamycin B-producing strain Amycolatopsis mediterranei S699.</title>
        <authorList>
            <person name="Verma M."/>
            <person name="Kaur J."/>
            <person name="Kumar M."/>
            <person name="Kumari K."/>
            <person name="Saxena A."/>
            <person name="Anand S."/>
            <person name="Nigam A."/>
            <person name="Ravi V."/>
            <person name="Raghuvanshi S."/>
            <person name="Khurana P."/>
            <person name="Tyagi A.K."/>
            <person name="Khurana J.P."/>
            <person name="Lal R."/>
        </authorList>
    </citation>
    <scope>NUCLEOTIDE SEQUENCE [LARGE SCALE GENOMIC DNA]</scope>
    <source>
        <strain evidence="1 2">S699</strain>
    </source>
</reference>
<dbReference type="AlphaFoldDB" id="A0A9R0UBS9"/>
<name>A0A9R0UBS9_AMYMS</name>
<dbReference type="EMBL" id="CP002896">
    <property type="protein sequence ID" value="AEK45131.1"/>
    <property type="molecule type" value="Genomic_DNA"/>
</dbReference>
<gene>
    <name evidence="1" type="ordered locus">RAM_33290</name>
</gene>
<keyword evidence="2" id="KW-1185">Reference proteome</keyword>